<proteinExistence type="predicted"/>
<dbReference type="Proteomes" id="UP001454036">
    <property type="component" value="Unassembled WGS sequence"/>
</dbReference>
<feature type="region of interest" description="Disordered" evidence="1">
    <location>
        <begin position="30"/>
        <end position="80"/>
    </location>
</feature>
<keyword evidence="3" id="KW-1185">Reference proteome</keyword>
<organism evidence="2 3">
    <name type="scientific">Lithospermum erythrorhizon</name>
    <name type="common">Purple gromwell</name>
    <name type="synonym">Lithospermum officinale var. erythrorhizon</name>
    <dbReference type="NCBI Taxonomy" id="34254"/>
    <lineage>
        <taxon>Eukaryota</taxon>
        <taxon>Viridiplantae</taxon>
        <taxon>Streptophyta</taxon>
        <taxon>Embryophyta</taxon>
        <taxon>Tracheophyta</taxon>
        <taxon>Spermatophyta</taxon>
        <taxon>Magnoliopsida</taxon>
        <taxon>eudicotyledons</taxon>
        <taxon>Gunneridae</taxon>
        <taxon>Pentapetalae</taxon>
        <taxon>asterids</taxon>
        <taxon>lamiids</taxon>
        <taxon>Boraginales</taxon>
        <taxon>Boraginaceae</taxon>
        <taxon>Boraginoideae</taxon>
        <taxon>Lithospermeae</taxon>
        <taxon>Lithospermum</taxon>
    </lineage>
</organism>
<evidence type="ECO:0000313" key="2">
    <source>
        <dbReference type="EMBL" id="GAA0178501.1"/>
    </source>
</evidence>
<sequence>MTFPGVGPKKRFPRPHYKLSLSKNWVEMEGTGDSSLAGKGSFSPDVPSPLGEKTLLLRSGGEASSSGPSRSLFISTESSS</sequence>
<feature type="compositionally biased region" description="Polar residues" evidence="1">
    <location>
        <begin position="62"/>
        <end position="80"/>
    </location>
</feature>
<evidence type="ECO:0000256" key="1">
    <source>
        <dbReference type="SAM" id="MobiDB-lite"/>
    </source>
</evidence>
<comment type="caution">
    <text evidence="2">The sequence shown here is derived from an EMBL/GenBank/DDBJ whole genome shotgun (WGS) entry which is preliminary data.</text>
</comment>
<gene>
    <name evidence="2" type="ORF">LIER_29845</name>
</gene>
<dbReference type="EMBL" id="BAABME010010420">
    <property type="protein sequence ID" value="GAA0178501.1"/>
    <property type="molecule type" value="Genomic_DNA"/>
</dbReference>
<accession>A0AAV3RKL2</accession>
<evidence type="ECO:0000313" key="3">
    <source>
        <dbReference type="Proteomes" id="UP001454036"/>
    </source>
</evidence>
<reference evidence="2 3" key="1">
    <citation type="submission" date="2024-01" db="EMBL/GenBank/DDBJ databases">
        <title>The complete chloroplast genome sequence of Lithospermum erythrorhizon: insights into the phylogenetic relationship among Boraginaceae species and the maternal lineages of purple gromwells.</title>
        <authorList>
            <person name="Okada T."/>
            <person name="Watanabe K."/>
        </authorList>
    </citation>
    <scope>NUCLEOTIDE SEQUENCE [LARGE SCALE GENOMIC DNA]</scope>
</reference>
<dbReference type="AlphaFoldDB" id="A0AAV3RKL2"/>
<protein>
    <submittedName>
        <fullName evidence="2">Uncharacterized protein</fullName>
    </submittedName>
</protein>
<name>A0AAV3RKL2_LITER</name>